<evidence type="ECO:0000313" key="2">
    <source>
        <dbReference type="Proteomes" id="UP000466442"/>
    </source>
</evidence>
<evidence type="ECO:0000313" key="1">
    <source>
        <dbReference type="EMBL" id="KAF6202204.1"/>
    </source>
</evidence>
<name>A0A8S9X156_APOLU</name>
<reference evidence="1" key="1">
    <citation type="journal article" date="2021" name="Mol. Ecol. Resour.">
        <title>Apolygus lucorum genome provides insights into omnivorousness and mesophyll feeding.</title>
        <authorList>
            <person name="Liu Y."/>
            <person name="Liu H."/>
            <person name="Wang H."/>
            <person name="Huang T."/>
            <person name="Liu B."/>
            <person name="Yang B."/>
            <person name="Yin L."/>
            <person name="Li B."/>
            <person name="Zhang Y."/>
            <person name="Zhang S."/>
            <person name="Jiang F."/>
            <person name="Zhang X."/>
            <person name="Ren Y."/>
            <person name="Wang B."/>
            <person name="Wang S."/>
            <person name="Lu Y."/>
            <person name="Wu K."/>
            <person name="Fan W."/>
            <person name="Wang G."/>
        </authorList>
    </citation>
    <scope>NUCLEOTIDE SEQUENCE</scope>
    <source>
        <strain evidence="1">12Hb</strain>
    </source>
</reference>
<accession>A0A8S9X156</accession>
<sequence>MLLNVYIRKLLKKENINAEEASKELATKASKLWSLPLTRWMRLPTGGLRISVINWILSRDVPTVYEVLSALSPSLLNPLITFHSTVQRNWSSHWGKPNHHLRW</sequence>
<gene>
    <name evidence="1" type="ORF">GE061_004602</name>
</gene>
<dbReference type="AlphaFoldDB" id="A0A8S9X156"/>
<comment type="caution">
    <text evidence="1">The sequence shown here is derived from an EMBL/GenBank/DDBJ whole genome shotgun (WGS) entry which is preliminary data.</text>
</comment>
<dbReference type="Proteomes" id="UP000466442">
    <property type="component" value="Linkage Group LG12"/>
</dbReference>
<organism evidence="1 2">
    <name type="scientific">Apolygus lucorum</name>
    <name type="common">Small green plant bug</name>
    <name type="synonym">Lygocoris lucorum</name>
    <dbReference type="NCBI Taxonomy" id="248454"/>
    <lineage>
        <taxon>Eukaryota</taxon>
        <taxon>Metazoa</taxon>
        <taxon>Ecdysozoa</taxon>
        <taxon>Arthropoda</taxon>
        <taxon>Hexapoda</taxon>
        <taxon>Insecta</taxon>
        <taxon>Pterygota</taxon>
        <taxon>Neoptera</taxon>
        <taxon>Paraneoptera</taxon>
        <taxon>Hemiptera</taxon>
        <taxon>Heteroptera</taxon>
        <taxon>Panheteroptera</taxon>
        <taxon>Cimicomorpha</taxon>
        <taxon>Miridae</taxon>
        <taxon>Mirini</taxon>
        <taxon>Apolygus</taxon>
    </lineage>
</organism>
<dbReference type="EMBL" id="WIXP02000012">
    <property type="protein sequence ID" value="KAF6202204.1"/>
    <property type="molecule type" value="Genomic_DNA"/>
</dbReference>
<protein>
    <submittedName>
        <fullName evidence="1">Uncharacterized protein</fullName>
    </submittedName>
</protein>
<keyword evidence="2" id="KW-1185">Reference proteome</keyword>
<proteinExistence type="predicted"/>